<dbReference type="InterPro" id="IPR039425">
    <property type="entry name" value="RNA_pol_sigma-70-like"/>
</dbReference>
<evidence type="ECO:0000256" key="4">
    <source>
        <dbReference type="ARBA" id="ARBA00023163"/>
    </source>
</evidence>
<gene>
    <name evidence="7" type="primary">sigW</name>
    <name evidence="7" type="ORF">RN50_01687</name>
</gene>
<dbReference type="InterPro" id="IPR007627">
    <property type="entry name" value="RNA_pol_sigma70_r2"/>
</dbReference>
<feature type="domain" description="RNA polymerase sigma factor 70 region 4 type 2" evidence="6">
    <location>
        <begin position="130"/>
        <end position="180"/>
    </location>
</feature>
<dbReference type="PANTHER" id="PTHR43133">
    <property type="entry name" value="RNA POLYMERASE ECF-TYPE SIGMA FACTO"/>
    <property type="match status" value="1"/>
</dbReference>
<dbReference type="InterPro" id="IPR036388">
    <property type="entry name" value="WH-like_DNA-bd_sf"/>
</dbReference>
<dbReference type="EMBL" id="JYIU01000040">
    <property type="protein sequence ID" value="KJL21786.1"/>
    <property type="molecule type" value="Genomic_DNA"/>
</dbReference>
<dbReference type="Gene3D" id="1.10.1740.10">
    <property type="match status" value="1"/>
</dbReference>
<dbReference type="GeneID" id="94442819"/>
<evidence type="ECO:0000259" key="5">
    <source>
        <dbReference type="Pfam" id="PF04542"/>
    </source>
</evidence>
<dbReference type="RefSeq" id="WP_045254049.1">
    <property type="nucleotide sequence ID" value="NZ_CP031425.1"/>
</dbReference>
<keyword evidence="8" id="KW-1185">Reference proteome</keyword>
<evidence type="ECO:0000256" key="3">
    <source>
        <dbReference type="ARBA" id="ARBA00023082"/>
    </source>
</evidence>
<evidence type="ECO:0000256" key="1">
    <source>
        <dbReference type="ARBA" id="ARBA00010641"/>
    </source>
</evidence>
<comment type="similarity">
    <text evidence="1">Belongs to the sigma-70 factor family. ECF subfamily.</text>
</comment>
<dbReference type="PANTHER" id="PTHR43133:SF25">
    <property type="entry name" value="RNA POLYMERASE SIGMA FACTOR RFAY-RELATED"/>
    <property type="match status" value="1"/>
</dbReference>
<dbReference type="SUPFAM" id="SSF88946">
    <property type="entry name" value="Sigma2 domain of RNA polymerase sigma factors"/>
    <property type="match status" value="1"/>
</dbReference>
<dbReference type="KEGG" id="mfol:DXT68_00260"/>
<evidence type="ECO:0000256" key="2">
    <source>
        <dbReference type="ARBA" id="ARBA00023015"/>
    </source>
</evidence>
<dbReference type="PATRIC" id="fig|104336.4.peg.1727"/>
<dbReference type="GO" id="GO:0016987">
    <property type="term" value="F:sigma factor activity"/>
    <property type="evidence" value="ECO:0007669"/>
    <property type="project" value="UniProtKB-KW"/>
</dbReference>
<keyword evidence="2" id="KW-0805">Transcription regulation</keyword>
<name>A0A0F0KRD7_9MICO</name>
<proteinExistence type="inferred from homology"/>
<dbReference type="Pfam" id="PF04542">
    <property type="entry name" value="Sigma70_r2"/>
    <property type="match status" value="1"/>
</dbReference>
<keyword evidence="4" id="KW-0804">Transcription</keyword>
<evidence type="ECO:0000313" key="8">
    <source>
        <dbReference type="Proteomes" id="UP000033572"/>
    </source>
</evidence>
<dbReference type="Pfam" id="PF08281">
    <property type="entry name" value="Sigma70_r4_2"/>
    <property type="match status" value="1"/>
</dbReference>
<protein>
    <submittedName>
        <fullName evidence="7">ECF RNA polymerase sigma factor SigW</fullName>
    </submittedName>
</protein>
<dbReference type="InterPro" id="IPR013325">
    <property type="entry name" value="RNA_pol_sigma_r2"/>
</dbReference>
<dbReference type="InterPro" id="IPR013249">
    <property type="entry name" value="RNA_pol_sigma70_r4_t2"/>
</dbReference>
<sequence length="198" mass="22334">MSEGLTLDPPTDGELLYRLSRGDEPAYRWLHDRHQMPVFRLSLIIMPTSRDAEEVAATAFFELWRKRAKVRVINGSVLPWLLATTSVIAKNGLRGRRRYHRLLRRVLHDGDVADHADEVARAMDSMGISESVRQELLRLNPREASVLVLCVIHELPIAEAAVVLGIPEGTVTSRLSRVKNRVRGELHEYSPTAEEANA</sequence>
<comment type="caution">
    <text evidence="7">The sequence shown here is derived from an EMBL/GenBank/DDBJ whole genome shotgun (WGS) entry which is preliminary data.</text>
</comment>
<dbReference type="InterPro" id="IPR014284">
    <property type="entry name" value="RNA_pol_sigma-70_dom"/>
</dbReference>
<dbReference type="GO" id="GO:0003677">
    <property type="term" value="F:DNA binding"/>
    <property type="evidence" value="ECO:0007669"/>
    <property type="project" value="InterPro"/>
</dbReference>
<dbReference type="InterPro" id="IPR013324">
    <property type="entry name" value="RNA_pol_sigma_r3/r4-like"/>
</dbReference>
<evidence type="ECO:0000259" key="6">
    <source>
        <dbReference type="Pfam" id="PF08281"/>
    </source>
</evidence>
<dbReference type="CDD" id="cd06171">
    <property type="entry name" value="Sigma70_r4"/>
    <property type="match status" value="1"/>
</dbReference>
<dbReference type="AlphaFoldDB" id="A0A0F0KRD7"/>
<accession>A0A0F0KRD7</accession>
<organism evidence="7 8">
    <name type="scientific">Microbacterium foliorum</name>
    <dbReference type="NCBI Taxonomy" id="104336"/>
    <lineage>
        <taxon>Bacteria</taxon>
        <taxon>Bacillati</taxon>
        <taxon>Actinomycetota</taxon>
        <taxon>Actinomycetes</taxon>
        <taxon>Micrococcales</taxon>
        <taxon>Microbacteriaceae</taxon>
        <taxon>Microbacterium</taxon>
    </lineage>
</organism>
<evidence type="ECO:0000313" key="7">
    <source>
        <dbReference type="EMBL" id="KJL21786.1"/>
    </source>
</evidence>
<dbReference type="NCBIfam" id="TIGR02937">
    <property type="entry name" value="sigma70-ECF"/>
    <property type="match status" value="1"/>
</dbReference>
<reference evidence="7 8" key="1">
    <citation type="submission" date="2015-02" db="EMBL/GenBank/DDBJ databases">
        <title>Draft genome sequences of ten Microbacterium spp. with emphasis on heavy metal contaminated environments.</title>
        <authorList>
            <person name="Corretto E."/>
        </authorList>
    </citation>
    <scope>NUCLEOTIDE SEQUENCE [LARGE SCALE GENOMIC DNA]</scope>
    <source>
        <strain evidence="7 8">DSM 12966</strain>
    </source>
</reference>
<dbReference type="Proteomes" id="UP000033572">
    <property type="component" value="Unassembled WGS sequence"/>
</dbReference>
<dbReference type="SUPFAM" id="SSF88659">
    <property type="entry name" value="Sigma3 and sigma4 domains of RNA polymerase sigma factors"/>
    <property type="match status" value="1"/>
</dbReference>
<keyword evidence="3" id="KW-0731">Sigma factor</keyword>
<dbReference type="GO" id="GO:0006352">
    <property type="term" value="P:DNA-templated transcription initiation"/>
    <property type="evidence" value="ECO:0007669"/>
    <property type="project" value="InterPro"/>
</dbReference>
<dbReference type="Gene3D" id="1.10.10.10">
    <property type="entry name" value="Winged helix-like DNA-binding domain superfamily/Winged helix DNA-binding domain"/>
    <property type="match status" value="1"/>
</dbReference>
<feature type="domain" description="RNA polymerase sigma-70 region 2" evidence="5">
    <location>
        <begin position="31"/>
        <end position="98"/>
    </location>
</feature>